<keyword evidence="2" id="KW-0472">Membrane</keyword>
<evidence type="ECO:0008006" key="5">
    <source>
        <dbReference type="Google" id="ProtNLM"/>
    </source>
</evidence>
<reference evidence="4" key="1">
    <citation type="journal article" date="2019" name="Int. J. Syst. Evol. Microbiol.">
        <title>The Global Catalogue of Microorganisms (GCM) 10K type strain sequencing project: providing services to taxonomists for standard genome sequencing and annotation.</title>
        <authorList>
            <consortium name="The Broad Institute Genomics Platform"/>
            <consortium name="The Broad Institute Genome Sequencing Center for Infectious Disease"/>
            <person name="Wu L."/>
            <person name="Ma J."/>
        </authorList>
    </citation>
    <scope>NUCLEOTIDE SEQUENCE [LARGE SCALE GENOMIC DNA]</scope>
    <source>
        <strain evidence="4">CCM 8937</strain>
    </source>
</reference>
<evidence type="ECO:0000256" key="2">
    <source>
        <dbReference type="SAM" id="Phobius"/>
    </source>
</evidence>
<feature type="compositionally biased region" description="Polar residues" evidence="1">
    <location>
        <begin position="78"/>
        <end position="97"/>
    </location>
</feature>
<proteinExistence type="predicted"/>
<accession>A0ABW4BNJ6</accession>
<gene>
    <name evidence="3" type="ORF">ACFQ4R_06510</name>
</gene>
<keyword evidence="2" id="KW-1133">Transmembrane helix</keyword>
<evidence type="ECO:0000313" key="4">
    <source>
        <dbReference type="Proteomes" id="UP001597191"/>
    </source>
</evidence>
<keyword evidence="2" id="KW-0812">Transmembrane</keyword>
<sequence>MKQFELASYLQQVRRLIPAVLFWWIFTHLQQTSGLDLNWQWTDVYLLISFVGSSPFFWLVWQQRQTRRATQQREKQAVDTTQSSAKPAQQQKNSKTAIDQQVRQYQGQHRRGRYLDQFFVFGGRLAINLVVLVVSPFFAIYWLLVSALHQ</sequence>
<dbReference type="Proteomes" id="UP001597191">
    <property type="component" value="Unassembled WGS sequence"/>
</dbReference>
<dbReference type="EMBL" id="JBHTOH010000038">
    <property type="protein sequence ID" value="MFD1411251.1"/>
    <property type="molecule type" value="Genomic_DNA"/>
</dbReference>
<protein>
    <recommendedName>
        <fullName evidence="5">Integral membrane protein</fullName>
    </recommendedName>
</protein>
<feature type="transmembrane region" description="Helical" evidence="2">
    <location>
        <begin position="44"/>
        <end position="61"/>
    </location>
</feature>
<feature type="transmembrane region" description="Helical" evidence="2">
    <location>
        <begin position="118"/>
        <end position="144"/>
    </location>
</feature>
<comment type="caution">
    <text evidence="3">The sequence shown here is derived from an EMBL/GenBank/DDBJ whole genome shotgun (WGS) entry which is preliminary data.</text>
</comment>
<keyword evidence="4" id="KW-1185">Reference proteome</keyword>
<feature type="region of interest" description="Disordered" evidence="1">
    <location>
        <begin position="71"/>
        <end position="97"/>
    </location>
</feature>
<evidence type="ECO:0000256" key="1">
    <source>
        <dbReference type="SAM" id="MobiDB-lite"/>
    </source>
</evidence>
<dbReference type="RefSeq" id="WP_125647525.1">
    <property type="nucleotide sequence ID" value="NZ_JBHTOH010000038.1"/>
</dbReference>
<organism evidence="3 4">
    <name type="scientific">Lapidilactobacillus gannanensis</name>
    <dbReference type="NCBI Taxonomy" id="2486002"/>
    <lineage>
        <taxon>Bacteria</taxon>
        <taxon>Bacillati</taxon>
        <taxon>Bacillota</taxon>
        <taxon>Bacilli</taxon>
        <taxon>Lactobacillales</taxon>
        <taxon>Lactobacillaceae</taxon>
        <taxon>Lapidilactobacillus</taxon>
    </lineage>
</organism>
<name>A0ABW4BNJ6_9LACO</name>
<evidence type="ECO:0000313" key="3">
    <source>
        <dbReference type="EMBL" id="MFD1411251.1"/>
    </source>
</evidence>